<accession>A0A6N3FPU2</accession>
<dbReference type="AlphaFoldDB" id="A0A6N3FPU2"/>
<reference evidence="1" key="1">
    <citation type="submission" date="2019-11" db="EMBL/GenBank/DDBJ databases">
        <authorList>
            <person name="Feng L."/>
        </authorList>
    </citation>
    <scope>NUCLEOTIDE SEQUENCE</scope>
    <source>
        <strain evidence="1">ElimosumLFYP34</strain>
    </source>
</reference>
<evidence type="ECO:0000313" key="1">
    <source>
        <dbReference type="EMBL" id="VYU53836.1"/>
    </source>
</evidence>
<proteinExistence type="predicted"/>
<name>A0A6N3FPU2_EUBLI</name>
<protein>
    <recommendedName>
        <fullName evidence="2">C1q domain-containing protein</fullName>
    </recommendedName>
</protein>
<gene>
    <name evidence="1" type="ORF">ELLFYP34_00514</name>
</gene>
<evidence type="ECO:0008006" key="2">
    <source>
        <dbReference type="Google" id="ProtNLM"/>
    </source>
</evidence>
<dbReference type="EMBL" id="CACRTR010000012">
    <property type="protein sequence ID" value="VYU53836.1"/>
    <property type="molecule type" value="Genomic_DNA"/>
</dbReference>
<sequence>MPAKQYTEYEKQVDGTWVKQHPETSVDNIEGGGAAITFGRTTNKITETAIADIPYEKALTGTFAMDSTLADLNGSGFPVIRKPGQYLVVASTHLYKTIAPVNGMTGRLELKVNNQPAGFSAPIGGSQMTAAAQLSALLILKGNDELRLSYTFEGVDFNIGSQSKLQLLYLGEQ</sequence>
<organism evidence="1">
    <name type="scientific">Eubacterium limosum</name>
    <dbReference type="NCBI Taxonomy" id="1736"/>
    <lineage>
        <taxon>Bacteria</taxon>
        <taxon>Bacillati</taxon>
        <taxon>Bacillota</taxon>
        <taxon>Clostridia</taxon>
        <taxon>Eubacteriales</taxon>
        <taxon>Eubacteriaceae</taxon>
        <taxon>Eubacterium</taxon>
    </lineage>
</organism>